<evidence type="ECO:0000256" key="5">
    <source>
        <dbReference type="ARBA" id="ARBA00022679"/>
    </source>
</evidence>
<dbReference type="GO" id="GO:0006493">
    <property type="term" value="P:protein O-linked glycosylation"/>
    <property type="evidence" value="ECO:0007669"/>
    <property type="project" value="TreeGrafter"/>
</dbReference>
<name>A0A8S4BJN2_9TELE</name>
<proteinExistence type="inferred from homology"/>
<evidence type="ECO:0000256" key="7">
    <source>
        <dbReference type="ARBA" id="ARBA00022968"/>
    </source>
</evidence>
<evidence type="ECO:0000256" key="10">
    <source>
        <dbReference type="ARBA" id="ARBA00023098"/>
    </source>
</evidence>
<keyword evidence="10" id="KW-0443">Lipid metabolism</keyword>
<evidence type="ECO:0000256" key="2">
    <source>
        <dbReference type="ARBA" id="ARBA00004922"/>
    </source>
</evidence>
<keyword evidence="6 13" id="KW-0812">Transmembrane</keyword>
<dbReference type="OrthoDB" id="2139606at2759"/>
<organism evidence="14 15">
    <name type="scientific">Menidia menidia</name>
    <name type="common">Atlantic silverside</name>
    <dbReference type="NCBI Taxonomy" id="238744"/>
    <lineage>
        <taxon>Eukaryota</taxon>
        <taxon>Metazoa</taxon>
        <taxon>Chordata</taxon>
        <taxon>Craniata</taxon>
        <taxon>Vertebrata</taxon>
        <taxon>Euteleostomi</taxon>
        <taxon>Actinopterygii</taxon>
        <taxon>Neopterygii</taxon>
        <taxon>Teleostei</taxon>
        <taxon>Neoteleostei</taxon>
        <taxon>Acanthomorphata</taxon>
        <taxon>Ovalentaria</taxon>
        <taxon>Atherinomorphae</taxon>
        <taxon>Atheriniformes</taxon>
        <taxon>Atherinopsidae</taxon>
        <taxon>Menidiinae</taxon>
        <taxon>Menidia</taxon>
    </lineage>
</organism>
<dbReference type="PANTHER" id="PTHR11214">
    <property type="entry name" value="BETA-1,3-N-ACETYLGLUCOSAMINYLTRANSFERASE"/>
    <property type="match status" value="1"/>
</dbReference>
<evidence type="ECO:0000256" key="12">
    <source>
        <dbReference type="ARBA" id="ARBA00023180"/>
    </source>
</evidence>
<dbReference type="EC" id="2.4.1.-" evidence="13"/>
<dbReference type="GO" id="GO:0000139">
    <property type="term" value="C:Golgi membrane"/>
    <property type="evidence" value="ECO:0007669"/>
    <property type="project" value="UniProtKB-SubCell"/>
</dbReference>
<evidence type="ECO:0000256" key="9">
    <source>
        <dbReference type="ARBA" id="ARBA00023034"/>
    </source>
</evidence>
<reference evidence="14" key="1">
    <citation type="submission" date="2021-05" db="EMBL/GenBank/DDBJ databases">
        <authorList>
            <person name="Tigano A."/>
        </authorList>
    </citation>
    <scope>NUCLEOTIDE SEQUENCE</scope>
</reference>
<evidence type="ECO:0000256" key="6">
    <source>
        <dbReference type="ARBA" id="ARBA00022692"/>
    </source>
</evidence>
<sequence>MPESFLSKCSERARWTKARRCIFLSVLLFGMGTLFNLRCRQESPFLVLVIPVTPNNTKARDIIRRTWGNQTVVLGQEIRHFFLLGLSMGQNGTEQPEPELLQESRTYHDILQSNFLDSYHNLTIKTMVMFEWLSDHCPFTSYAMKVDSDIFLNVRNLVDMLLKAPRHLYITGSVARDAEVLRNSDSKWFLPVTAFPESTYPPYALGLGYVFSLDLPTRILRASTHIRAIYIEDVYVGLCLRHLGVLPTDPPQEGLFMTTVPFLTNFCYWTSVITTILEDSEQLLDVWDTYQTEAQGKC</sequence>
<keyword evidence="7 13" id="KW-0735">Signal-anchor</keyword>
<dbReference type="Gene3D" id="3.90.550.50">
    <property type="match status" value="1"/>
</dbReference>
<comment type="similarity">
    <text evidence="3 13">Belongs to the glycosyltransferase 31 family.</text>
</comment>
<keyword evidence="11 13" id="KW-0472">Membrane</keyword>
<accession>A0A8S4BJN2</accession>
<keyword evidence="15" id="KW-1185">Reference proteome</keyword>
<keyword evidence="5" id="KW-0808">Transferase</keyword>
<dbReference type="AlphaFoldDB" id="A0A8S4BJN2"/>
<dbReference type="GO" id="GO:0008499">
    <property type="term" value="F:N-acetyl-beta-D-glucosaminide beta-(1,3)-galactosyltransferase activity"/>
    <property type="evidence" value="ECO:0007669"/>
    <property type="project" value="TreeGrafter"/>
</dbReference>
<evidence type="ECO:0000256" key="3">
    <source>
        <dbReference type="ARBA" id="ARBA00008661"/>
    </source>
</evidence>
<keyword evidence="9 13" id="KW-0333">Golgi apparatus</keyword>
<feature type="transmembrane region" description="Helical" evidence="13">
    <location>
        <begin position="21"/>
        <end position="37"/>
    </location>
</feature>
<comment type="caution">
    <text evidence="14">The sequence shown here is derived from an EMBL/GenBank/DDBJ whole genome shotgun (WGS) entry which is preliminary data.</text>
</comment>
<keyword evidence="8 13" id="KW-1133">Transmembrane helix</keyword>
<gene>
    <name evidence="14" type="ORF">MMEN_LOCUS17747</name>
</gene>
<evidence type="ECO:0000313" key="15">
    <source>
        <dbReference type="Proteomes" id="UP000677803"/>
    </source>
</evidence>
<dbReference type="FunFam" id="3.90.550.50:FF:000001">
    <property type="entry name" value="Hexosyltransferase"/>
    <property type="match status" value="1"/>
</dbReference>
<keyword evidence="12" id="KW-0325">Glycoprotein</keyword>
<evidence type="ECO:0000256" key="13">
    <source>
        <dbReference type="RuleBase" id="RU363063"/>
    </source>
</evidence>
<dbReference type="Proteomes" id="UP000677803">
    <property type="component" value="Unassembled WGS sequence"/>
</dbReference>
<dbReference type="EMBL" id="CAJRST010036666">
    <property type="protein sequence ID" value="CAG5993100.1"/>
    <property type="molecule type" value="Genomic_DNA"/>
</dbReference>
<evidence type="ECO:0000256" key="4">
    <source>
        <dbReference type="ARBA" id="ARBA00022676"/>
    </source>
</evidence>
<dbReference type="GO" id="GO:0006629">
    <property type="term" value="P:lipid metabolic process"/>
    <property type="evidence" value="ECO:0007669"/>
    <property type="project" value="UniProtKB-KW"/>
</dbReference>
<evidence type="ECO:0000256" key="1">
    <source>
        <dbReference type="ARBA" id="ARBA00004323"/>
    </source>
</evidence>
<protein>
    <recommendedName>
        <fullName evidence="13">Hexosyltransferase</fullName>
        <ecNumber evidence="13">2.4.1.-</ecNumber>
    </recommendedName>
</protein>
<keyword evidence="4 13" id="KW-0328">Glycosyltransferase</keyword>
<comment type="subcellular location">
    <subcellularLocation>
        <location evidence="1 13">Golgi apparatus membrane</location>
        <topology evidence="1 13">Single-pass type II membrane protein</topology>
    </subcellularLocation>
</comment>
<dbReference type="PANTHER" id="PTHR11214:SF115">
    <property type="entry name" value="HEXOSYLTRANSFERASE"/>
    <property type="match status" value="1"/>
</dbReference>
<comment type="pathway">
    <text evidence="2">Protein modification; protein glycosylation.</text>
</comment>
<dbReference type="Pfam" id="PF01762">
    <property type="entry name" value="Galactosyl_T"/>
    <property type="match status" value="1"/>
</dbReference>
<evidence type="ECO:0000313" key="14">
    <source>
        <dbReference type="EMBL" id="CAG5993100.1"/>
    </source>
</evidence>
<dbReference type="InterPro" id="IPR002659">
    <property type="entry name" value="Glyco_trans_31"/>
</dbReference>
<evidence type="ECO:0000256" key="11">
    <source>
        <dbReference type="ARBA" id="ARBA00023136"/>
    </source>
</evidence>
<evidence type="ECO:0000256" key="8">
    <source>
        <dbReference type="ARBA" id="ARBA00022989"/>
    </source>
</evidence>